<name>A0ABW5RXG5_9BACI</name>
<sequence length="330" mass="37673">MKFKIVAVITILSTILIAIIGFIRNDTDFTVLATSYSESSTTLYNYNNKKVVDTNTFPIGSVENLIYDDKGHGIMYDNNGDQLVTIVDDETKNYNINNNPSQLIKNDNGQYMLHNGNLKFSISKYNEEYDKLVQSEKLPGFAQNFIIHNDSIYVLTNVYDENSNRKVTIYALDINSLKVLNSIEVSGLTFGFYIREVDGDLKIYGNSNEEAKDLSIYTHQLANKKTNLKVKSDIKVMWVSKVIDINEKEIILNDFSIVSVDKNNVPKIEFKNDQTLIDLEYNKAEECYYLLAGDFDKNQFEVHKLNSNFDIIESSSLDLGHKKPTDLLLN</sequence>
<accession>A0ABW5RXG5</accession>
<dbReference type="Proteomes" id="UP001597506">
    <property type="component" value="Unassembled WGS sequence"/>
</dbReference>
<evidence type="ECO:0000256" key="1">
    <source>
        <dbReference type="SAM" id="Phobius"/>
    </source>
</evidence>
<dbReference type="RefSeq" id="WP_377937274.1">
    <property type="nucleotide sequence ID" value="NZ_JBHUMF010000031.1"/>
</dbReference>
<keyword evidence="1" id="KW-0472">Membrane</keyword>
<dbReference type="EMBL" id="JBHUMF010000031">
    <property type="protein sequence ID" value="MFD2682629.1"/>
    <property type="molecule type" value="Genomic_DNA"/>
</dbReference>
<evidence type="ECO:0008006" key="4">
    <source>
        <dbReference type="Google" id="ProtNLM"/>
    </source>
</evidence>
<gene>
    <name evidence="2" type="ORF">ACFSUL_17965</name>
</gene>
<reference evidence="3" key="1">
    <citation type="journal article" date="2019" name="Int. J. Syst. Evol. Microbiol.">
        <title>The Global Catalogue of Microorganisms (GCM) 10K type strain sequencing project: providing services to taxonomists for standard genome sequencing and annotation.</title>
        <authorList>
            <consortium name="The Broad Institute Genomics Platform"/>
            <consortium name="The Broad Institute Genome Sequencing Center for Infectious Disease"/>
            <person name="Wu L."/>
            <person name="Ma J."/>
        </authorList>
    </citation>
    <scope>NUCLEOTIDE SEQUENCE [LARGE SCALE GENOMIC DNA]</scope>
    <source>
        <strain evidence="3">KCTC 3913</strain>
    </source>
</reference>
<keyword evidence="3" id="KW-1185">Reference proteome</keyword>
<keyword evidence="1" id="KW-0812">Transmembrane</keyword>
<evidence type="ECO:0000313" key="2">
    <source>
        <dbReference type="EMBL" id="MFD2682629.1"/>
    </source>
</evidence>
<evidence type="ECO:0000313" key="3">
    <source>
        <dbReference type="Proteomes" id="UP001597506"/>
    </source>
</evidence>
<dbReference type="SUPFAM" id="SSF50969">
    <property type="entry name" value="YVTN repeat-like/Quinoprotein amine dehydrogenase"/>
    <property type="match status" value="1"/>
</dbReference>
<comment type="caution">
    <text evidence="2">The sequence shown here is derived from an EMBL/GenBank/DDBJ whole genome shotgun (WGS) entry which is preliminary data.</text>
</comment>
<keyword evidence="1" id="KW-1133">Transmembrane helix</keyword>
<protein>
    <recommendedName>
        <fullName evidence="4">DUF5050 domain-containing protein</fullName>
    </recommendedName>
</protein>
<proteinExistence type="predicted"/>
<feature type="transmembrane region" description="Helical" evidence="1">
    <location>
        <begin position="5"/>
        <end position="23"/>
    </location>
</feature>
<organism evidence="2 3">
    <name type="scientific">Bacillus seohaeanensis</name>
    <dbReference type="NCBI Taxonomy" id="284580"/>
    <lineage>
        <taxon>Bacteria</taxon>
        <taxon>Bacillati</taxon>
        <taxon>Bacillota</taxon>
        <taxon>Bacilli</taxon>
        <taxon>Bacillales</taxon>
        <taxon>Bacillaceae</taxon>
        <taxon>Bacillus</taxon>
    </lineage>
</organism>
<dbReference type="InterPro" id="IPR011044">
    <property type="entry name" value="Quino_amine_DH_bsu"/>
</dbReference>